<comment type="subcellular location">
    <subcellularLocation>
        <location evidence="1 11">Cytoplasm</location>
    </subcellularLocation>
</comment>
<feature type="non-terminal residue" evidence="13">
    <location>
        <position position="696"/>
    </location>
</feature>
<evidence type="ECO:0000256" key="12">
    <source>
        <dbReference type="SAM" id="MobiDB-lite"/>
    </source>
</evidence>
<dbReference type="GO" id="GO:0030488">
    <property type="term" value="P:tRNA methylation"/>
    <property type="evidence" value="ECO:0007669"/>
    <property type="project" value="UniProtKB-UniRule"/>
</dbReference>
<comment type="similarity">
    <text evidence="2 11">Belongs to the TRM44 family.</text>
</comment>
<evidence type="ECO:0000313" key="13">
    <source>
        <dbReference type="EMBL" id="KAG9688993.1"/>
    </source>
</evidence>
<evidence type="ECO:0000256" key="4">
    <source>
        <dbReference type="ARBA" id="ARBA00017788"/>
    </source>
</evidence>
<proteinExistence type="inferred from homology"/>
<evidence type="ECO:0000256" key="10">
    <source>
        <dbReference type="ARBA" id="ARBA00047957"/>
    </source>
</evidence>
<gene>
    <name evidence="13" type="ORF">KCU76_g9198</name>
</gene>
<feature type="region of interest" description="Disordered" evidence="12">
    <location>
        <begin position="460"/>
        <end position="482"/>
    </location>
</feature>
<accession>A0A9P8J5G8</accession>
<dbReference type="PANTHER" id="PTHR21210:SF0">
    <property type="entry name" value="TRNA (URACIL-O(2)-)-METHYLTRANSFERASE-RELATED"/>
    <property type="match status" value="1"/>
</dbReference>
<keyword evidence="5 11" id="KW-0963">Cytoplasm</keyword>
<evidence type="ECO:0000256" key="3">
    <source>
        <dbReference type="ARBA" id="ARBA00012795"/>
    </source>
</evidence>
<evidence type="ECO:0000256" key="9">
    <source>
        <dbReference type="ARBA" id="ARBA00022694"/>
    </source>
</evidence>
<dbReference type="Pfam" id="PF07757">
    <property type="entry name" value="AdoMet_MTase"/>
    <property type="match status" value="1"/>
</dbReference>
<protein>
    <recommendedName>
        <fullName evidence="4 11">tRNA (uracil-O(2)-)-methyltransferase</fullName>
        <ecNumber evidence="3 11">2.1.1.211</ecNumber>
    </recommendedName>
</protein>
<dbReference type="InterPro" id="IPR011671">
    <property type="entry name" value="tRNA_uracil_MeTrfase"/>
</dbReference>
<evidence type="ECO:0000256" key="7">
    <source>
        <dbReference type="ARBA" id="ARBA00022679"/>
    </source>
</evidence>
<evidence type="ECO:0000256" key="5">
    <source>
        <dbReference type="ARBA" id="ARBA00022490"/>
    </source>
</evidence>
<reference evidence="13" key="2">
    <citation type="submission" date="2021-08" db="EMBL/GenBank/DDBJ databases">
        <authorList>
            <person name="Gostincar C."/>
            <person name="Sun X."/>
            <person name="Song Z."/>
            <person name="Gunde-Cimerman N."/>
        </authorList>
    </citation>
    <scope>NUCLEOTIDE SEQUENCE</scope>
    <source>
        <strain evidence="13">EXF-9911</strain>
    </source>
</reference>
<dbReference type="PANTHER" id="PTHR21210">
    <property type="entry name" value="TRNA (URACIL-O(2)-)-METHYLTRANSFERASE-RELATED"/>
    <property type="match status" value="1"/>
</dbReference>
<dbReference type="GO" id="GO:0005737">
    <property type="term" value="C:cytoplasm"/>
    <property type="evidence" value="ECO:0007669"/>
    <property type="project" value="UniProtKB-SubCell"/>
</dbReference>
<sequence length="696" mass="78279">MVGKNGTAEQAIDVPSIFSPRGPSQRLFDSDVVEGQWQPMLESACTFEPEMFLKVMHNLIKNPNIMSTHLFRADILYDSESDHTIIDGPSTTQFSDFTKHLKQEYRPRYTELPGYKWERTYVRQLVPRNRQLDRDLPQTCHFYTCQEENSTRNLILYIPHVEKPEDMPWYHPKVRAVAFSHDWTAASKTGLVAVHYSLFPDVPLDSRLERTALQLLTKIHKHSKGQQAGYQKRVHHDQVVPQKTFQETYARLKSTYAKSLIEGWAEVTDPAKHVFEDLGIASFLIELWKVMYDCDTTTAGNEHTDQPAENGHKPPFPGFVDIGCGNGLLVNILTKEGFPGWGFDARHRKSWETFAPEVQKRLAEGILVPQVLNSQSSADTDDVTENLVEKMEAVDLLREQDFHNGLFTEGTFIVSNHADELTPWTPLLAYLNNSPFIAIPCCSHNLAGARWRAPISKAAKEKAAAQRRQESAANEVNDKDQLRENQAAETGSLKQPAGTKNVQSAYASLCDYVSGLADDVGFVVETEILRIPSTRNTCILGRSTKALQSGAEISKEEHVRQIIARELSAPIEDIHTEFWLEEDQVESNALEIGEFLNGATRWFKEKSTLPKMNVILLCGLEKLLPGLRPALTKRAEAYVTRIGDSVQYIPRVESTEELGDGHTKLSLSHGQILVCDLYLPATGATPTAGYIARTPR</sequence>
<comment type="function">
    <text evidence="11">Adenosyl-L-methionine (AdoMet)-dependent tRNA (uracil-O(2)-)-methyltransferase.</text>
</comment>
<evidence type="ECO:0000256" key="11">
    <source>
        <dbReference type="RuleBase" id="RU368004"/>
    </source>
</evidence>
<evidence type="ECO:0000313" key="14">
    <source>
        <dbReference type="Proteomes" id="UP000779574"/>
    </source>
</evidence>
<organism evidence="13 14">
    <name type="scientific">Aureobasidium melanogenum</name>
    <name type="common">Aureobasidium pullulans var. melanogenum</name>
    <dbReference type="NCBI Taxonomy" id="46634"/>
    <lineage>
        <taxon>Eukaryota</taxon>
        <taxon>Fungi</taxon>
        <taxon>Dikarya</taxon>
        <taxon>Ascomycota</taxon>
        <taxon>Pezizomycotina</taxon>
        <taxon>Dothideomycetes</taxon>
        <taxon>Dothideomycetidae</taxon>
        <taxon>Dothideales</taxon>
        <taxon>Saccotheciaceae</taxon>
        <taxon>Aureobasidium</taxon>
    </lineage>
</organism>
<dbReference type="AlphaFoldDB" id="A0A9P8J5G8"/>
<comment type="catalytic activity">
    <reaction evidence="10 11">
        <text>uridine(44) in tRNA(Ser) + S-adenosyl-L-methionine = 2'-O-methyluridine(44) in tRNA(Ser) + S-adenosyl-L-homocysteine + H(+)</text>
        <dbReference type="Rhea" id="RHEA:43100"/>
        <dbReference type="Rhea" id="RHEA-COMP:10339"/>
        <dbReference type="Rhea" id="RHEA-COMP:10340"/>
        <dbReference type="ChEBI" id="CHEBI:15378"/>
        <dbReference type="ChEBI" id="CHEBI:57856"/>
        <dbReference type="ChEBI" id="CHEBI:59789"/>
        <dbReference type="ChEBI" id="CHEBI:65315"/>
        <dbReference type="ChEBI" id="CHEBI:74478"/>
        <dbReference type="EC" id="2.1.1.211"/>
    </reaction>
</comment>
<evidence type="ECO:0000256" key="8">
    <source>
        <dbReference type="ARBA" id="ARBA00022691"/>
    </source>
</evidence>
<evidence type="ECO:0000256" key="6">
    <source>
        <dbReference type="ARBA" id="ARBA00022603"/>
    </source>
</evidence>
<reference evidence="13" key="1">
    <citation type="journal article" date="2021" name="J Fungi (Basel)">
        <title>Virulence traits and population genomics of the black yeast Aureobasidium melanogenum.</title>
        <authorList>
            <person name="Cernosa A."/>
            <person name="Sun X."/>
            <person name="Gostincar C."/>
            <person name="Fang C."/>
            <person name="Gunde-Cimerman N."/>
            <person name="Song Z."/>
        </authorList>
    </citation>
    <scope>NUCLEOTIDE SEQUENCE</scope>
    <source>
        <strain evidence="13">EXF-9911</strain>
    </source>
</reference>
<keyword evidence="6 11" id="KW-0489">Methyltransferase</keyword>
<dbReference type="GO" id="GO:0141101">
    <property type="term" value="F:tRNA(Ser) (uridine(44)-2'-O-)-methyltransferase activity"/>
    <property type="evidence" value="ECO:0007669"/>
    <property type="project" value="UniProtKB-EC"/>
</dbReference>
<evidence type="ECO:0000256" key="1">
    <source>
        <dbReference type="ARBA" id="ARBA00004496"/>
    </source>
</evidence>
<evidence type="ECO:0000256" key="2">
    <source>
        <dbReference type="ARBA" id="ARBA00009056"/>
    </source>
</evidence>
<dbReference type="Proteomes" id="UP000779574">
    <property type="component" value="Unassembled WGS sequence"/>
</dbReference>
<comment type="caution">
    <text evidence="13">The sequence shown here is derived from an EMBL/GenBank/DDBJ whole genome shotgun (WGS) entry which is preliminary data.</text>
</comment>
<dbReference type="OrthoDB" id="10047021at2759"/>
<name>A0A9P8J5G8_AURME</name>
<keyword evidence="9 11" id="KW-0819">tRNA processing</keyword>
<dbReference type="EMBL" id="JAHFXF010000376">
    <property type="protein sequence ID" value="KAG9688993.1"/>
    <property type="molecule type" value="Genomic_DNA"/>
</dbReference>
<keyword evidence="7 11" id="KW-0808">Transferase</keyword>
<keyword evidence="8 11" id="KW-0949">S-adenosyl-L-methionine</keyword>
<dbReference type="EC" id="2.1.1.211" evidence="3 11"/>